<dbReference type="HOGENOM" id="CLU_1076575_0_0_7"/>
<dbReference type="Proteomes" id="UP000003676">
    <property type="component" value="Unassembled WGS sequence"/>
</dbReference>
<dbReference type="EMBL" id="ABXU01000067">
    <property type="protein sequence ID" value="EEB32904.1"/>
    <property type="molecule type" value="Genomic_DNA"/>
</dbReference>
<proteinExistence type="predicted"/>
<name>B6WW04_9BACT</name>
<reference evidence="2 3" key="2">
    <citation type="submission" date="2008-10" db="EMBL/GenBank/DDBJ databases">
        <authorList>
            <person name="Fulton L."/>
            <person name="Clifton S."/>
            <person name="Fulton B."/>
            <person name="Xu J."/>
            <person name="Minx P."/>
            <person name="Pepin K.H."/>
            <person name="Johnson M."/>
            <person name="Bhonagiri V."/>
            <person name="Nash W.E."/>
            <person name="Mardis E.R."/>
            <person name="Wilson R.K."/>
        </authorList>
    </citation>
    <scope>NUCLEOTIDE SEQUENCE [LARGE SCALE GENOMIC DNA]</scope>
    <source>
        <strain evidence="2 3">ATCC 29098</strain>
    </source>
</reference>
<comment type="caution">
    <text evidence="2">The sequence shown here is derived from an EMBL/GenBank/DDBJ whole genome shotgun (WGS) entry which is preliminary data.</text>
</comment>
<organism evidence="2 3">
    <name type="scientific">Desulfovibrio piger ATCC 29098</name>
    <dbReference type="NCBI Taxonomy" id="411464"/>
    <lineage>
        <taxon>Bacteria</taxon>
        <taxon>Pseudomonadati</taxon>
        <taxon>Thermodesulfobacteriota</taxon>
        <taxon>Desulfovibrionia</taxon>
        <taxon>Desulfovibrionales</taxon>
        <taxon>Desulfovibrionaceae</taxon>
        <taxon>Desulfovibrio</taxon>
    </lineage>
</organism>
<gene>
    <name evidence="2" type="ORF">DESPIG_02272</name>
</gene>
<protein>
    <submittedName>
        <fullName evidence="2">Uncharacterized protein</fullName>
    </submittedName>
</protein>
<evidence type="ECO:0000313" key="2">
    <source>
        <dbReference type="EMBL" id="EEB32904.1"/>
    </source>
</evidence>
<reference evidence="2 3" key="1">
    <citation type="submission" date="2008-10" db="EMBL/GenBank/DDBJ databases">
        <title>Draft genome sequence of Desulvovibrio piger (ATCC 29098).</title>
        <authorList>
            <person name="Sudarsanam P."/>
            <person name="Ley R."/>
            <person name="Guruge J."/>
            <person name="Turnbaugh P.J."/>
            <person name="Mahowald M."/>
            <person name="Liep D."/>
            <person name="Gordon J."/>
        </authorList>
    </citation>
    <scope>NUCLEOTIDE SEQUENCE [LARGE SCALE GENOMIC DNA]</scope>
    <source>
        <strain evidence="2 3">ATCC 29098</strain>
    </source>
</reference>
<feature type="region of interest" description="Disordered" evidence="1">
    <location>
        <begin position="88"/>
        <end position="113"/>
    </location>
</feature>
<accession>B6WW04</accession>
<dbReference type="AlphaFoldDB" id="B6WW04"/>
<evidence type="ECO:0000256" key="1">
    <source>
        <dbReference type="SAM" id="MobiDB-lite"/>
    </source>
</evidence>
<evidence type="ECO:0000313" key="3">
    <source>
        <dbReference type="Proteomes" id="UP000003676"/>
    </source>
</evidence>
<sequence length="258" mass="27166">MKVRYAERDQGSSWRAGTLPRVEKRGSKAACASFLRRTSSVVTARTPGAVPLDAGPGQAVLAFGTQVVLVAEVVVALACGIALPLPLGGSGGRPDGGRRLPGRAGHGGHTGDGGREGAAVCGYLCGKDRGGAQETEDGQQAEGLAIHDGTSWRHTVGESKTVIVPDAPVPGRPVLGKDLESVGQGDMAMHPNNKKATFSRRRCRYLSFPVSPNPVWRVLGREGVWGREPLFAASKRPKAACKGRARCDEGSYGHRQQR</sequence>